<dbReference type="PANTHER" id="PTHR31099:SF41">
    <property type="entry name" value="TRANSPOSASE (PUTATIVE), GYPSY TYPE-RELATED"/>
    <property type="match status" value="1"/>
</dbReference>
<reference evidence="2" key="1">
    <citation type="journal article" date="2017" name="Nature">
        <title>The sunflower genome provides insights into oil metabolism, flowering and Asterid evolution.</title>
        <authorList>
            <person name="Badouin H."/>
            <person name="Gouzy J."/>
            <person name="Grassa C.J."/>
            <person name="Murat F."/>
            <person name="Staton S.E."/>
            <person name="Cottret L."/>
            <person name="Lelandais-Briere C."/>
            <person name="Owens G.L."/>
            <person name="Carrere S."/>
            <person name="Mayjonade B."/>
            <person name="Legrand L."/>
            <person name="Gill N."/>
            <person name="Kane N.C."/>
            <person name="Bowers J.E."/>
            <person name="Hubner S."/>
            <person name="Bellec A."/>
            <person name="Berard A."/>
            <person name="Berges H."/>
            <person name="Blanchet N."/>
            <person name="Boniface M.C."/>
            <person name="Brunel D."/>
            <person name="Catrice O."/>
            <person name="Chaidir N."/>
            <person name="Claudel C."/>
            <person name="Donnadieu C."/>
            <person name="Faraut T."/>
            <person name="Fievet G."/>
            <person name="Helmstetter N."/>
            <person name="King M."/>
            <person name="Knapp S.J."/>
            <person name="Lai Z."/>
            <person name="Le Paslier M.C."/>
            <person name="Lippi Y."/>
            <person name="Lorenzon L."/>
            <person name="Mandel J.R."/>
            <person name="Marage G."/>
            <person name="Marchand G."/>
            <person name="Marquand E."/>
            <person name="Bret-Mestries E."/>
            <person name="Morien E."/>
            <person name="Nambeesan S."/>
            <person name="Nguyen T."/>
            <person name="Pegot-Espagnet P."/>
            <person name="Pouilly N."/>
            <person name="Raftis F."/>
            <person name="Sallet E."/>
            <person name="Schiex T."/>
            <person name="Thomas J."/>
            <person name="Vandecasteele C."/>
            <person name="Vares D."/>
            <person name="Vear F."/>
            <person name="Vautrin S."/>
            <person name="Crespi M."/>
            <person name="Mangin B."/>
            <person name="Burke J.M."/>
            <person name="Salse J."/>
            <person name="Munos S."/>
            <person name="Vincourt P."/>
            <person name="Rieseberg L.H."/>
            <person name="Langlade N.B."/>
        </authorList>
    </citation>
    <scope>NUCLEOTIDE SEQUENCE</scope>
    <source>
        <tissue evidence="2">Leaves</tissue>
    </source>
</reference>
<sequence>MSRTGRSLIPSVLTKEDLESFVTTYQIPERFYPSLPDLDDPAVCTPERIVLYTLAFSFCGIRYPLSPFKMELLKHFGIHFSQLHPLAFMRVVHFELSCVAVSSEPSVPLFCMFYKLLSDGDWFTFAKQKDSVTLPCYSFMPTSTYPKEWKNRFIFVSASIISRSPPLRDPKESIDDSVPVLSANETVLWKRMYEHPTRAYIFWRGFWPWEA</sequence>
<evidence type="ECO:0000313" key="3">
    <source>
        <dbReference type="Proteomes" id="UP000215914"/>
    </source>
</evidence>
<keyword evidence="3" id="KW-1185">Reference proteome</keyword>
<reference evidence="2" key="2">
    <citation type="submission" date="2020-06" db="EMBL/GenBank/DDBJ databases">
        <title>Helianthus annuus Genome sequencing and assembly Release 2.</title>
        <authorList>
            <person name="Gouzy J."/>
            <person name="Langlade N."/>
            <person name="Munos S."/>
        </authorList>
    </citation>
    <scope>NUCLEOTIDE SEQUENCE</scope>
    <source>
        <tissue evidence="2">Leaves</tissue>
    </source>
</reference>
<name>A0A9K3HJ41_HELAN</name>
<protein>
    <recommendedName>
        <fullName evidence="1">Transposase (putative) gypsy type domain-containing protein</fullName>
    </recommendedName>
</protein>
<organism evidence="2 3">
    <name type="scientific">Helianthus annuus</name>
    <name type="common">Common sunflower</name>
    <dbReference type="NCBI Taxonomy" id="4232"/>
    <lineage>
        <taxon>Eukaryota</taxon>
        <taxon>Viridiplantae</taxon>
        <taxon>Streptophyta</taxon>
        <taxon>Embryophyta</taxon>
        <taxon>Tracheophyta</taxon>
        <taxon>Spermatophyta</taxon>
        <taxon>Magnoliopsida</taxon>
        <taxon>eudicotyledons</taxon>
        <taxon>Gunneridae</taxon>
        <taxon>Pentapetalae</taxon>
        <taxon>asterids</taxon>
        <taxon>campanulids</taxon>
        <taxon>Asterales</taxon>
        <taxon>Asteraceae</taxon>
        <taxon>Asteroideae</taxon>
        <taxon>Heliantheae alliance</taxon>
        <taxon>Heliantheae</taxon>
        <taxon>Helianthus</taxon>
    </lineage>
</organism>
<evidence type="ECO:0000259" key="1">
    <source>
        <dbReference type="Pfam" id="PF04195"/>
    </source>
</evidence>
<proteinExistence type="predicted"/>
<dbReference type="Gramene" id="mRNA:HanXRQr2_Chr12g0557691">
    <property type="protein sequence ID" value="CDS:HanXRQr2_Chr12g0557691.1"/>
    <property type="gene ID" value="HanXRQr2_Chr12g0557691"/>
</dbReference>
<dbReference type="EMBL" id="MNCJ02000327">
    <property type="protein sequence ID" value="KAF5779294.1"/>
    <property type="molecule type" value="Genomic_DNA"/>
</dbReference>
<dbReference type="PANTHER" id="PTHR31099">
    <property type="entry name" value="OS06G0165300 PROTEIN"/>
    <property type="match status" value="1"/>
</dbReference>
<gene>
    <name evidence="2" type="ORF">HanXRQr2_Chr12g0557691</name>
</gene>
<feature type="domain" description="Transposase (putative) gypsy type" evidence="1">
    <location>
        <begin position="54"/>
        <end position="116"/>
    </location>
</feature>
<comment type="caution">
    <text evidence="2">The sequence shown here is derived from an EMBL/GenBank/DDBJ whole genome shotgun (WGS) entry which is preliminary data.</text>
</comment>
<dbReference type="InterPro" id="IPR007321">
    <property type="entry name" value="Transposase_28"/>
</dbReference>
<accession>A0A9K3HJ41</accession>
<evidence type="ECO:0000313" key="2">
    <source>
        <dbReference type="EMBL" id="KAF5779294.1"/>
    </source>
</evidence>
<dbReference type="Proteomes" id="UP000215914">
    <property type="component" value="Unassembled WGS sequence"/>
</dbReference>
<dbReference type="Pfam" id="PF04195">
    <property type="entry name" value="Transposase_28"/>
    <property type="match status" value="1"/>
</dbReference>
<dbReference type="AlphaFoldDB" id="A0A9K3HJ41"/>